<feature type="domain" description="Resolvase/invertase-type recombinase catalytic" evidence="1">
    <location>
        <begin position="4"/>
        <end position="152"/>
    </location>
</feature>
<dbReference type="PANTHER" id="PTHR30461:SF23">
    <property type="entry name" value="DNA RECOMBINASE-RELATED"/>
    <property type="match status" value="1"/>
</dbReference>
<evidence type="ECO:0000259" key="2">
    <source>
        <dbReference type="PROSITE" id="PS51737"/>
    </source>
</evidence>
<evidence type="ECO:0000313" key="4">
    <source>
        <dbReference type="Proteomes" id="UP000521922"/>
    </source>
</evidence>
<keyword evidence="4" id="KW-1185">Reference proteome</keyword>
<dbReference type="Gene3D" id="3.90.1750.20">
    <property type="entry name" value="Putative Large Serine Recombinase, Chain B, Domain 2"/>
    <property type="match status" value="1"/>
</dbReference>
<dbReference type="Pfam" id="PF00239">
    <property type="entry name" value="Resolvase"/>
    <property type="match status" value="1"/>
</dbReference>
<dbReference type="PROSITE" id="PS51736">
    <property type="entry name" value="RECOMBINASES_3"/>
    <property type="match status" value="1"/>
</dbReference>
<dbReference type="InterPro" id="IPR006119">
    <property type="entry name" value="Resolv_N"/>
</dbReference>
<dbReference type="InterPro" id="IPR036162">
    <property type="entry name" value="Resolvase-like_N_sf"/>
</dbReference>
<dbReference type="GO" id="GO:0003677">
    <property type="term" value="F:DNA binding"/>
    <property type="evidence" value="ECO:0007669"/>
    <property type="project" value="InterPro"/>
</dbReference>
<dbReference type="InterPro" id="IPR050639">
    <property type="entry name" value="SSR_resolvase"/>
</dbReference>
<protein>
    <submittedName>
        <fullName evidence="3">DNA invertase Pin-like site-specific DNA recombinase</fullName>
    </submittedName>
</protein>
<sequence length="468" mass="51368">MVERAAVYCRISQDTQGLALGVTRQRDACVDLAGRNDWAVDHVLVDNDVSAYLGRERPAYQELLRLIAADSIDIVVAWAPDRLHRSPAELETFIDLLERHRVNVVTVQAGRWDLSTASGRMTARVLGSVARHESELKGERVAAAAAQRAQQGRRSSWLPYGWRREVDAVTGVTHEVLHEEQAAVIVRIADELLAGRSMNSIARGLTTDDVATPSGVPWKPQLVRRLVKRQSNAARREHNGIVVGEAAWPAILPGEKLDRVLALLNDPARRTAASTRAVHLLAGLARCGICSETMRCGRTARSSARIYRCSGRGCTQRDADRLDELVVGAALTRLRQPDARKLLVASRNGDAAAARAQLEADELQARLDLAADQYADGLLDARSHLRIVERLRPKMAAARAAARAALPTPGLADLVDAVDVHAAWDRLDLAQRRAVINALLTITVHRPPRTGRTFHRESIDLRFGHDQG</sequence>
<dbReference type="Gene3D" id="3.40.50.1390">
    <property type="entry name" value="Resolvase, N-terminal catalytic domain"/>
    <property type="match status" value="1"/>
</dbReference>
<dbReference type="Pfam" id="PF13408">
    <property type="entry name" value="Zn_ribbon_recom"/>
    <property type="match status" value="1"/>
</dbReference>
<organism evidence="3 4">
    <name type="scientific">Kineococcus aurantiacus</name>
    <dbReference type="NCBI Taxonomy" id="37633"/>
    <lineage>
        <taxon>Bacteria</taxon>
        <taxon>Bacillati</taxon>
        <taxon>Actinomycetota</taxon>
        <taxon>Actinomycetes</taxon>
        <taxon>Kineosporiales</taxon>
        <taxon>Kineosporiaceae</taxon>
        <taxon>Kineococcus</taxon>
    </lineage>
</organism>
<proteinExistence type="predicted"/>
<dbReference type="PANTHER" id="PTHR30461">
    <property type="entry name" value="DNA-INVERTASE FROM LAMBDOID PROPHAGE"/>
    <property type="match status" value="1"/>
</dbReference>
<reference evidence="3 4" key="1">
    <citation type="submission" date="2020-07" db="EMBL/GenBank/DDBJ databases">
        <title>Sequencing the genomes of 1000 actinobacteria strains.</title>
        <authorList>
            <person name="Klenk H.-P."/>
        </authorList>
    </citation>
    <scope>NUCLEOTIDE SEQUENCE [LARGE SCALE GENOMIC DNA]</scope>
    <source>
        <strain evidence="3 4">DSM 7487</strain>
    </source>
</reference>
<accession>A0A7Y9DIV3</accession>
<dbReference type="PROSITE" id="PS51737">
    <property type="entry name" value="RECOMBINASE_DNA_BIND"/>
    <property type="match status" value="1"/>
</dbReference>
<comment type="caution">
    <text evidence="3">The sequence shown here is derived from an EMBL/GenBank/DDBJ whole genome shotgun (WGS) entry which is preliminary data.</text>
</comment>
<dbReference type="InterPro" id="IPR025827">
    <property type="entry name" value="Zn_ribbon_recom_dom"/>
</dbReference>
<dbReference type="GO" id="GO:0000150">
    <property type="term" value="F:DNA strand exchange activity"/>
    <property type="evidence" value="ECO:0007669"/>
    <property type="project" value="InterPro"/>
</dbReference>
<evidence type="ECO:0000313" key="3">
    <source>
        <dbReference type="EMBL" id="NYD20939.1"/>
    </source>
</evidence>
<dbReference type="SMART" id="SM00857">
    <property type="entry name" value="Resolvase"/>
    <property type="match status" value="1"/>
</dbReference>
<gene>
    <name evidence="3" type="ORF">BJ968_000479</name>
</gene>
<evidence type="ECO:0000259" key="1">
    <source>
        <dbReference type="PROSITE" id="PS51736"/>
    </source>
</evidence>
<dbReference type="EMBL" id="JACCBB010000001">
    <property type="protein sequence ID" value="NYD20939.1"/>
    <property type="molecule type" value="Genomic_DNA"/>
</dbReference>
<feature type="domain" description="Recombinase" evidence="2">
    <location>
        <begin position="159"/>
        <end position="270"/>
    </location>
</feature>
<dbReference type="Pfam" id="PF07508">
    <property type="entry name" value="Recombinase"/>
    <property type="match status" value="1"/>
</dbReference>
<dbReference type="CDD" id="cd00338">
    <property type="entry name" value="Ser_Recombinase"/>
    <property type="match status" value="1"/>
</dbReference>
<dbReference type="Proteomes" id="UP000521922">
    <property type="component" value="Unassembled WGS sequence"/>
</dbReference>
<dbReference type="InterPro" id="IPR038109">
    <property type="entry name" value="DNA_bind_recomb_sf"/>
</dbReference>
<dbReference type="RefSeq" id="WP_179748895.1">
    <property type="nucleotide sequence ID" value="NZ_BAAAGN010000002.1"/>
</dbReference>
<name>A0A7Y9DIV3_9ACTN</name>
<dbReference type="InterPro" id="IPR011109">
    <property type="entry name" value="DNA_bind_recombinase_dom"/>
</dbReference>
<dbReference type="AlphaFoldDB" id="A0A7Y9DIV3"/>
<dbReference type="SUPFAM" id="SSF53041">
    <property type="entry name" value="Resolvase-like"/>
    <property type="match status" value="1"/>
</dbReference>